<dbReference type="AlphaFoldDB" id="A0A284VKG5"/>
<dbReference type="GO" id="GO:0016740">
    <property type="term" value="F:transferase activity"/>
    <property type="evidence" value="ECO:0007669"/>
    <property type="project" value="InterPro"/>
</dbReference>
<gene>
    <name evidence="3" type="ORF">MNV_130006</name>
</gene>
<sequence>MNLLISKKATVNLYYPIFFYLFISFLILFYFKGHYILTLDMVFPIKTFPAKYFYGFSLPVYGGSAMEILTMQLSNVIPAWLLQKIYLILIIFLSGISMHSLIDTKSSVPKYFGGILYAVNPFVYVRFLAGHWLILLAYSIMPFAVKSFLDFLDNQNKNNLIRALLLTALTGALNSHILTLLILVYLIFLIFKLYQVKNQAGAVKNLLKSLALLAALYLSLSLYWLLPLFTANATVINQISQADIYAFATGISAFNAVFTIASMYGFWREGYIYTKDFIPHWYLLFFFILFLAIHGFISNNRSKVPGLPVKALGVTAVVAVILGSGIHGPFSSLFEFLFNNIFFFRGLRDSHKFAALIALSYSYLGALGVAEFEKIARSPVLSTGAYKKTAAWLVIVIALVIPFIYSFTMFNGFWGQLEPTDYPGDWYDVNKLLNGDSQDFNVLFLPWHQYMNFKWIPNAQKRIANPASSFFDKPIIQGENAEIDLIYSQSTNPAQRYVESLLGNKDKIKNFGELIIPLNVKYVLLTKEVDYKEYFFLFNQTDLELIKETGNFYIFKNAHPVSRFYISSLPPPSEPQKQSEFIPSLKPSDYTQVSPVKFSVNADAGYVVFVPPNLDSEWWELDGRTSTIKGFYAVYPAGSGMVYYRRFDTYLVGYLVSIVTLIGLIIWHYRKDSLDKTMNA</sequence>
<evidence type="ECO:0000256" key="1">
    <source>
        <dbReference type="SAM" id="Phobius"/>
    </source>
</evidence>
<evidence type="ECO:0000313" key="3">
    <source>
        <dbReference type="EMBL" id="SNQ59712.1"/>
    </source>
</evidence>
<feature type="transmembrane region" description="Helical" evidence="1">
    <location>
        <begin position="165"/>
        <end position="194"/>
    </location>
</feature>
<evidence type="ECO:0000259" key="2">
    <source>
        <dbReference type="Pfam" id="PF11847"/>
    </source>
</evidence>
<feature type="transmembrane region" description="Helical" evidence="1">
    <location>
        <begin position="390"/>
        <end position="410"/>
    </location>
</feature>
<feature type="transmembrane region" description="Helical" evidence="1">
    <location>
        <begin position="279"/>
        <end position="297"/>
    </location>
</feature>
<feature type="transmembrane region" description="Helical" evidence="1">
    <location>
        <begin position="123"/>
        <end position="145"/>
    </location>
</feature>
<keyword evidence="1" id="KW-0812">Transmembrane</keyword>
<dbReference type="EMBL" id="FZMP01000035">
    <property type="protein sequence ID" value="SNQ59712.1"/>
    <property type="molecule type" value="Genomic_DNA"/>
</dbReference>
<dbReference type="InterPro" id="IPR021798">
    <property type="entry name" value="AftD_N"/>
</dbReference>
<keyword evidence="4" id="KW-1185">Reference proteome</keyword>
<accession>A0A284VKG5</accession>
<feature type="transmembrane region" description="Helical" evidence="1">
    <location>
        <begin position="206"/>
        <end position="224"/>
    </location>
</feature>
<feature type="transmembrane region" description="Helical" evidence="1">
    <location>
        <begin position="651"/>
        <end position="669"/>
    </location>
</feature>
<evidence type="ECO:0000313" key="4">
    <source>
        <dbReference type="Proteomes" id="UP000218615"/>
    </source>
</evidence>
<keyword evidence="1" id="KW-0472">Membrane</keyword>
<feature type="domain" description="Alpha-(1-&gt;3)-arabinofuranosyltransferase N-terminal GT-C" evidence="2">
    <location>
        <begin position="76"/>
        <end position="455"/>
    </location>
</feature>
<name>A0A284VKG5_9EURY</name>
<dbReference type="Pfam" id="PF11847">
    <property type="entry name" value="GT-C_AftD"/>
    <property type="match status" value="1"/>
</dbReference>
<feature type="transmembrane region" description="Helical" evidence="1">
    <location>
        <begin position="85"/>
        <end position="102"/>
    </location>
</feature>
<reference evidence="4" key="1">
    <citation type="submission" date="2017-06" db="EMBL/GenBank/DDBJ databases">
        <authorList>
            <person name="Cremers G."/>
        </authorList>
    </citation>
    <scope>NUCLEOTIDE SEQUENCE [LARGE SCALE GENOMIC DNA]</scope>
</reference>
<feature type="transmembrane region" description="Helical" evidence="1">
    <location>
        <begin position="317"/>
        <end position="341"/>
    </location>
</feature>
<dbReference type="Proteomes" id="UP000218615">
    <property type="component" value="Unassembled WGS sequence"/>
</dbReference>
<feature type="transmembrane region" description="Helical" evidence="1">
    <location>
        <begin position="244"/>
        <end position="267"/>
    </location>
</feature>
<feature type="transmembrane region" description="Helical" evidence="1">
    <location>
        <begin position="12"/>
        <end position="31"/>
    </location>
</feature>
<keyword evidence="1" id="KW-1133">Transmembrane helix</keyword>
<protein>
    <recommendedName>
        <fullName evidence="2">Alpha-(1-&gt;3)-arabinofuranosyltransferase N-terminal GT-C domain-containing protein</fullName>
    </recommendedName>
</protein>
<organism evidence="3 4">
    <name type="scientific">Candidatus Methanoperedens nitratireducens</name>
    <dbReference type="NCBI Taxonomy" id="1392998"/>
    <lineage>
        <taxon>Archaea</taxon>
        <taxon>Methanobacteriati</taxon>
        <taxon>Methanobacteriota</taxon>
        <taxon>Stenosarchaea group</taxon>
        <taxon>Methanomicrobia</taxon>
        <taxon>Methanosarcinales</taxon>
        <taxon>ANME-2 cluster</taxon>
        <taxon>Candidatus Methanoperedentaceae</taxon>
        <taxon>Candidatus Methanoperedens</taxon>
    </lineage>
</organism>
<feature type="transmembrane region" description="Helical" evidence="1">
    <location>
        <begin position="353"/>
        <end position="370"/>
    </location>
</feature>
<proteinExistence type="predicted"/>